<accession>A0A7Y9ET74</accession>
<keyword evidence="4" id="KW-1185">Reference proteome</keyword>
<dbReference type="Proteomes" id="UP000552045">
    <property type="component" value="Unassembled WGS sequence"/>
</dbReference>
<reference evidence="3 4" key="1">
    <citation type="submission" date="2020-07" db="EMBL/GenBank/DDBJ databases">
        <title>Sequencing the genomes of 1000 actinobacteria strains.</title>
        <authorList>
            <person name="Klenk H.-P."/>
        </authorList>
    </citation>
    <scope>NUCLEOTIDE SEQUENCE [LARGE SCALE GENOMIC DNA]</scope>
    <source>
        <strain evidence="3 4">DSM 22185</strain>
    </source>
</reference>
<feature type="compositionally biased region" description="Polar residues" evidence="1">
    <location>
        <begin position="156"/>
        <end position="170"/>
    </location>
</feature>
<evidence type="ECO:0000256" key="1">
    <source>
        <dbReference type="SAM" id="MobiDB-lite"/>
    </source>
</evidence>
<dbReference type="EMBL" id="JACCBH010000001">
    <property type="protein sequence ID" value="NYD53411.1"/>
    <property type="molecule type" value="Genomic_DNA"/>
</dbReference>
<comment type="caution">
    <text evidence="3">The sequence shown here is derived from an EMBL/GenBank/DDBJ whole genome shotgun (WGS) entry which is preliminary data.</text>
</comment>
<feature type="transmembrane region" description="Helical" evidence="2">
    <location>
        <begin position="101"/>
        <end position="121"/>
    </location>
</feature>
<keyword evidence="2" id="KW-1133">Transmembrane helix</keyword>
<evidence type="ECO:0000313" key="4">
    <source>
        <dbReference type="Proteomes" id="UP000552045"/>
    </source>
</evidence>
<feature type="transmembrane region" description="Helical" evidence="2">
    <location>
        <begin position="9"/>
        <end position="29"/>
    </location>
</feature>
<evidence type="ECO:0000313" key="3">
    <source>
        <dbReference type="EMBL" id="NYD53411.1"/>
    </source>
</evidence>
<feature type="region of interest" description="Disordered" evidence="1">
    <location>
        <begin position="151"/>
        <end position="189"/>
    </location>
</feature>
<feature type="transmembrane region" description="Helical" evidence="2">
    <location>
        <begin position="35"/>
        <end position="53"/>
    </location>
</feature>
<protein>
    <submittedName>
        <fullName evidence="3">Uncharacterized membrane protein YvlD (DUF360 family)</fullName>
    </submittedName>
</protein>
<dbReference type="AlphaFoldDB" id="A0A7Y9ET74"/>
<evidence type="ECO:0000256" key="2">
    <source>
        <dbReference type="SAM" id="Phobius"/>
    </source>
</evidence>
<gene>
    <name evidence="3" type="ORF">BKA02_000466</name>
</gene>
<name>A0A7Y9ET74_9MICO</name>
<proteinExistence type="predicted"/>
<keyword evidence="2" id="KW-0812">Transmembrane</keyword>
<sequence length="189" mass="20486">MKTWVVRSVALYIFNVVVLLLIGLVLPNVSVGWHALWAAVVLTAVTLFIKPLLSKAFGNATKATSNKTWEKVVQYASVFVVALVIWLLTVLFSGVHVTGWFWGYVIPAIVLLIAWVIYDIIDDRVEAKAGQLYDDVEARLGHASSTASDAAGQAGSVASNAASDATSQARTELKDGLTPEQKRMLDDLN</sequence>
<organism evidence="3 4">
    <name type="scientific">Microbacterium pseudoresistens</name>
    <dbReference type="NCBI Taxonomy" id="640634"/>
    <lineage>
        <taxon>Bacteria</taxon>
        <taxon>Bacillati</taxon>
        <taxon>Actinomycetota</taxon>
        <taxon>Actinomycetes</taxon>
        <taxon>Micrococcales</taxon>
        <taxon>Microbacteriaceae</taxon>
        <taxon>Microbacterium</taxon>
    </lineage>
</organism>
<feature type="compositionally biased region" description="Basic and acidic residues" evidence="1">
    <location>
        <begin position="171"/>
        <end position="189"/>
    </location>
</feature>
<dbReference type="RefSeq" id="WP_179430915.1">
    <property type="nucleotide sequence ID" value="NZ_BAABLC010000005.1"/>
</dbReference>
<feature type="transmembrane region" description="Helical" evidence="2">
    <location>
        <begin position="73"/>
        <end position="95"/>
    </location>
</feature>
<keyword evidence="2" id="KW-0472">Membrane</keyword>